<dbReference type="GO" id="GO:0005813">
    <property type="term" value="C:centrosome"/>
    <property type="evidence" value="ECO:0007669"/>
    <property type="project" value="UniProtKB-SubCell"/>
</dbReference>
<evidence type="ECO:0000256" key="6">
    <source>
        <dbReference type="ARBA" id="ARBA00022473"/>
    </source>
</evidence>
<evidence type="ECO:0000256" key="8">
    <source>
        <dbReference type="ARBA" id="ARBA00022701"/>
    </source>
</evidence>
<keyword evidence="14" id="KW-0966">Cell projection</keyword>
<evidence type="ECO:0000313" key="15">
    <source>
        <dbReference type="EMBL" id="CAF0844214.1"/>
    </source>
</evidence>
<proteinExistence type="inferred from homology"/>
<name>A0A813VJT3_9BILA</name>
<evidence type="ECO:0000256" key="3">
    <source>
        <dbReference type="ARBA" id="ARBA00004430"/>
    </source>
</evidence>
<reference evidence="15" key="1">
    <citation type="submission" date="2021-02" db="EMBL/GenBank/DDBJ databases">
        <authorList>
            <person name="Nowell W R."/>
        </authorList>
    </citation>
    <scope>NUCLEOTIDE SEQUENCE</scope>
</reference>
<keyword evidence="11" id="KW-0969">Cilium</keyword>
<dbReference type="OrthoDB" id="10263060at2759"/>
<dbReference type="PANTHER" id="PTHR13236">
    <property type="entry name" value="DYNEIN 2 LIGHT INTERMEDIATE CHAIN, ISOFORM 2"/>
    <property type="match status" value="1"/>
</dbReference>
<dbReference type="Proteomes" id="UP000663829">
    <property type="component" value="Unassembled WGS sequence"/>
</dbReference>
<dbReference type="InterPro" id="IPR022780">
    <property type="entry name" value="Dynein_light_int_chain"/>
</dbReference>
<evidence type="ECO:0000256" key="4">
    <source>
        <dbReference type="ARBA" id="ARBA00006831"/>
    </source>
</evidence>
<dbReference type="Pfam" id="PF05783">
    <property type="entry name" value="DLIC"/>
    <property type="match status" value="1"/>
</dbReference>
<keyword evidence="13" id="KW-0206">Cytoskeleton</keyword>
<dbReference type="PANTHER" id="PTHR13236:SF0">
    <property type="entry name" value="CYTOPLASMIC DYNEIN 2 LIGHT INTERMEDIATE CHAIN 1"/>
    <property type="match status" value="1"/>
</dbReference>
<evidence type="ECO:0000313" key="16">
    <source>
        <dbReference type="EMBL" id="CAF3631564.1"/>
    </source>
</evidence>
<dbReference type="Gene3D" id="3.40.50.300">
    <property type="entry name" value="P-loop containing nucleotide triphosphate hydrolases"/>
    <property type="match status" value="1"/>
</dbReference>
<keyword evidence="12" id="KW-0505">Motor protein</keyword>
<evidence type="ECO:0000256" key="5">
    <source>
        <dbReference type="ARBA" id="ARBA00018863"/>
    </source>
</evidence>
<gene>
    <name evidence="15" type="ORF">GPM918_LOCUS5725</name>
    <name evidence="16" type="ORF">SRO942_LOCUS5720</name>
</gene>
<comment type="subcellular location">
    <subcellularLocation>
        <location evidence="3">Cytoplasm</location>
        <location evidence="3">Cytoskeleton</location>
        <location evidence="3">Cilium axoneme</location>
    </subcellularLocation>
    <subcellularLocation>
        <location evidence="1">Cytoplasm</location>
        <location evidence="1">Cytoskeleton</location>
        <location evidence="1">Cilium basal body</location>
    </subcellularLocation>
    <subcellularLocation>
        <location evidence="2">Cytoplasm</location>
        <location evidence="2">Cytoskeleton</location>
        <location evidence="2">Microtubule organizing center</location>
        <location evidence="2">Centrosome</location>
    </subcellularLocation>
</comment>
<dbReference type="EMBL" id="CAJNOQ010000842">
    <property type="protein sequence ID" value="CAF0844214.1"/>
    <property type="molecule type" value="Genomic_DNA"/>
</dbReference>
<dbReference type="GO" id="GO:0045504">
    <property type="term" value="F:dynein heavy chain binding"/>
    <property type="evidence" value="ECO:0007669"/>
    <property type="project" value="TreeGrafter"/>
</dbReference>
<keyword evidence="6" id="KW-0217">Developmental protein</keyword>
<evidence type="ECO:0000256" key="7">
    <source>
        <dbReference type="ARBA" id="ARBA00022490"/>
    </source>
</evidence>
<comment type="caution">
    <text evidence="15">The sequence shown here is derived from an EMBL/GenBank/DDBJ whole genome shotgun (WGS) entry which is preliminary data.</text>
</comment>
<keyword evidence="9" id="KW-0970">Cilium biogenesis/degradation</keyword>
<dbReference type="GO" id="GO:0035721">
    <property type="term" value="P:intraciliary retrograde transport"/>
    <property type="evidence" value="ECO:0007669"/>
    <property type="project" value="InterPro"/>
</dbReference>
<dbReference type="GO" id="GO:0005868">
    <property type="term" value="C:cytoplasmic dynein complex"/>
    <property type="evidence" value="ECO:0007669"/>
    <property type="project" value="InterPro"/>
</dbReference>
<dbReference type="SUPFAM" id="SSF52540">
    <property type="entry name" value="P-loop containing nucleoside triphosphate hydrolases"/>
    <property type="match status" value="1"/>
</dbReference>
<dbReference type="GO" id="GO:0035735">
    <property type="term" value="P:intraciliary transport involved in cilium assembly"/>
    <property type="evidence" value="ECO:0007669"/>
    <property type="project" value="InterPro"/>
</dbReference>
<dbReference type="GO" id="GO:0005930">
    <property type="term" value="C:axoneme"/>
    <property type="evidence" value="ECO:0007669"/>
    <property type="project" value="UniProtKB-SubCell"/>
</dbReference>
<evidence type="ECO:0000256" key="1">
    <source>
        <dbReference type="ARBA" id="ARBA00004120"/>
    </source>
</evidence>
<evidence type="ECO:0000256" key="2">
    <source>
        <dbReference type="ARBA" id="ARBA00004300"/>
    </source>
</evidence>
<organism evidence="15 17">
    <name type="scientific">Didymodactylos carnosus</name>
    <dbReference type="NCBI Taxonomy" id="1234261"/>
    <lineage>
        <taxon>Eukaryota</taxon>
        <taxon>Metazoa</taxon>
        <taxon>Spiralia</taxon>
        <taxon>Gnathifera</taxon>
        <taxon>Rotifera</taxon>
        <taxon>Eurotatoria</taxon>
        <taxon>Bdelloidea</taxon>
        <taxon>Philodinida</taxon>
        <taxon>Philodinidae</taxon>
        <taxon>Didymodactylos</taxon>
    </lineage>
</organism>
<dbReference type="InterPro" id="IPR040045">
    <property type="entry name" value="DYNC2LI1"/>
</dbReference>
<evidence type="ECO:0000256" key="13">
    <source>
        <dbReference type="ARBA" id="ARBA00023212"/>
    </source>
</evidence>
<evidence type="ECO:0000256" key="10">
    <source>
        <dbReference type="ARBA" id="ARBA00023017"/>
    </source>
</evidence>
<protein>
    <recommendedName>
        <fullName evidence="5">Cytoplasmic dynein 2 light intermediate chain 1</fullName>
    </recommendedName>
</protein>
<dbReference type="EMBL" id="CAJOBC010000840">
    <property type="protein sequence ID" value="CAF3631564.1"/>
    <property type="molecule type" value="Genomic_DNA"/>
</dbReference>
<dbReference type="GO" id="GO:0036064">
    <property type="term" value="C:ciliary basal body"/>
    <property type="evidence" value="ECO:0007669"/>
    <property type="project" value="TreeGrafter"/>
</dbReference>
<evidence type="ECO:0000256" key="9">
    <source>
        <dbReference type="ARBA" id="ARBA00022794"/>
    </source>
</evidence>
<evidence type="ECO:0000256" key="12">
    <source>
        <dbReference type="ARBA" id="ARBA00023175"/>
    </source>
</evidence>
<dbReference type="AlphaFoldDB" id="A0A813VJT3"/>
<accession>A0A813VJT3</accession>
<keyword evidence="7" id="KW-0963">Cytoplasm</keyword>
<dbReference type="InterPro" id="IPR027417">
    <property type="entry name" value="P-loop_NTPase"/>
</dbReference>
<evidence type="ECO:0000256" key="14">
    <source>
        <dbReference type="ARBA" id="ARBA00023273"/>
    </source>
</evidence>
<keyword evidence="8" id="KW-0493">Microtubule</keyword>
<evidence type="ECO:0000313" key="17">
    <source>
        <dbReference type="Proteomes" id="UP000663829"/>
    </source>
</evidence>
<dbReference type="GO" id="GO:0005874">
    <property type="term" value="C:microtubule"/>
    <property type="evidence" value="ECO:0007669"/>
    <property type="project" value="UniProtKB-KW"/>
</dbReference>
<keyword evidence="17" id="KW-1185">Reference proteome</keyword>
<comment type="similarity">
    <text evidence="4">Belongs to the dynein light intermediate chain family.</text>
</comment>
<dbReference type="Proteomes" id="UP000681722">
    <property type="component" value="Unassembled WGS sequence"/>
</dbReference>
<keyword evidence="10" id="KW-0243">Dynein</keyword>
<sequence>MMFQLSDLFSTIMSLNDIDLDDDKKRGGKLLWDVARDTMADKDTKESLPTDLNVVLVVGSRSGGKTSMILKYLERTNETPKSTAALEYNYAKKPKGIDTMGKDVGHVWELGDGTFLIKLIDVVITPETIDNASIVLVLDLSQPKELYHTFQTVVEYLMKRIKTCISDAVKKNAAVKDKLKKAFERRLGDFDRNQMDPMRIPFLIIGSKYDIFQTFPPEEKKIISKTLRYLAWYYGATLIYYSEKQEAVVHLKSMFNHFLFDTELSNKPPQLDYNKPIYVKCGTDTSDQIGPPPIPEYELGDIREKSPTAVWRAAFCKHFPQEVEQRDPTLLKDYGNDPQYADQAVDAMKEQKMAVRYD</sequence>
<evidence type="ECO:0000256" key="11">
    <source>
        <dbReference type="ARBA" id="ARBA00023069"/>
    </source>
</evidence>